<protein>
    <recommendedName>
        <fullName evidence="1">HTH cro/C1-type domain-containing protein</fullName>
    </recommendedName>
</protein>
<evidence type="ECO:0000259" key="1">
    <source>
        <dbReference type="PROSITE" id="PS50943"/>
    </source>
</evidence>
<dbReference type="Gene3D" id="1.10.260.40">
    <property type="entry name" value="lambda repressor-like DNA-binding domains"/>
    <property type="match status" value="1"/>
</dbReference>
<accession>A0A087APJ6</accession>
<name>A0A087APJ6_9BIFI</name>
<dbReference type="EMBL" id="JGYX01000004">
    <property type="protein sequence ID" value="KFI60696.1"/>
    <property type="molecule type" value="Genomic_DNA"/>
</dbReference>
<dbReference type="PROSITE" id="PS50943">
    <property type="entry name" value="HTH_CROC1"/>
    <property type="match status" value="1"/>
</dbReference>
<dbReference type="OrthoDB" id="4557883at2"/>
<feature type="domain" description="HTH cro/C1-type" evidence="1">
    <location>
        <begin position="13"/>
        <end position="68"/>
    </location>
</feature>
<dbReference type="SUPFAM" id="SSF47413">
    <property type="entry name" value="lambda repressor-like DNA-binding domains"/>
    <property type="match status" value="1"/>
</dbReference>
<gene>
    <name evidence="2" type="ORF">BIGA_1455</name>
</gene>
<dbReference type="CDD" id="cd00093">
    <property type="entry name" value="HTH_XRE"/>
    <property type="match status" value="1"/>
</dbReference>
<organism evidence="2 3">
    <name type="scientific">Bifidobacterium pullorum subsp. gallinarum</name>
    <dbReference type="NCBI Taxonomy" id="78344"/>
    <lineage>
        <taxon>Bacteria</taxon>
        <taxon>Bacillati</taxon>
        <taxon>Actinomycetota</taxon>
        <taxon>Actinomycetes</taxon>
        <taxon>Bifidobacteriales</taxon>
        <taxon>Bifidobacteriaceae</taxon>
        <taxon>Bifidobacterium</taxon>
    </lineage>
</organism>
<dbReference type="Proteomes" id="UP000029046">
    <property type="component" value="Unassembled WGS sequence"/>
</dbReference>
<reference evidence="2 3" key="1">
    <citation type="submission" date="2014-03" db="EMBL/GenBank/DDBJ databases">
        <title>Genomics of Bifidobacteria.</title>
        <authorList>
            <person name="Ventura M."/>
            <person name="Milani C."/>
            <person name="Lugli G.A."/>
        </authorList>
    </citation>
    <scope>NUCLEOTIDE SEQUENCE [LARGE SCALE GENOMIC DNA]</scope>
    <source>
        <strain evidence="2 3">LMG 11586</strain>
    </source>
</reference>
<evidence type="ECO:0000313" key="3">
    <source>
        <dbReference type="Proteomes" id="UP000029046"/>
    </source>
</evidence>
<comment type="caution">
    <text evidence="2">The sequence shown here is derived from an EMBL/GenBank/DDBJ whole genome shotgun (WGS) entry which is preliminary data.</text>
</comment>
<keyword evidence="3" id="KW-1185">Reference proteome</keyword>
<proteinExistence type="predicted"/>
<evidence type="ECO:0000313" key="2">
    <source>
        <dbReference type="EMBL" id="KFI60696.1"/>
    </source>
</evidence>
<sequence>MIVDSTRGYARLVKQRRRALGLSQGTFAAKLGVSRRWLIDFENDKVPNPGFATILRALHLLGLSLDVRQSVPIDQLADEFAAGKDERP</sequence>
<dbReference type="InterPro" id="IPR010982">
    <property type="entry name" value="Lambda_DNA-bd_dom_sf"/>
</dbReference>
<dbReference type="GO" id="GO:0003677">
    <property type="term" value="F:DNA binding"/>
    <property type="evidence" value="ECO:0007669"/>
    <property type="project" value="InterPro"/>
</dbReference>
<dbReference type="eggNOG" id="ENOG5031TJN">
    <property type="taxonomic scope" value="Bacteria"/>
</dbReference>
<dbReference type="Pfam" id="PF13560">
    <property type="entry name" value="HTH_31"/>
    <property type="match status" value="1"/>
</dbReference>
<dbReference type="InterPro" id="IPR001387">
    <property type="entry name" value="Cro/C1-type_HTH"/>
</dbReference>
<dbReference type="RefSeq" id="WP_051917120.1">
    <property type="nucleotide sequence ID" value="NZ_JGYX01000004.1"/>
</dbReference>
<dbReference type="SMART" id="SM00530">
    <property type="entry name" value="HTH_XRE"/>
    <property type="match status" value="1"/>
</dbReference>
<dbReference type="AlphaFoldDB" id="A0A087APJ6"/>